<evidence type="ECO:0000313" key="8">
    <source>
        <dbReference type="EMBL" id="OTF71410.1"/>
    </source>
</evidence>
<evidence type="ECO:0000256" key="2">
    <source>
        <dbReference type="ARBA" id="ARBA00004253"/>
    </source>
</evidence>
<dbReference type="GO" id="GO:0019478">
    <property type="term" value="P:D-amino acid catabolic process"/>
    <property type="evidence" value="ECO:0007669"/>
    <property type="project" value="TreeGrafter"/>
</dbReference>
<protein>
    <recommendedName>
        <fullName evidence="7">FAD dependent oxidoreductase domain-containing protein</fullName>
    </recommendedName>
</protein>
<dbReference type="PANTHER" id="PTHR11530:SF11">
    <property type="entry name" value="D-ASPARTATE OXIDASE"/>
    <property type="match status" value="1"/>
</dbReference>
<dbReference type="AlphaFoldDB" id="A0A1Y3ASH4"/>
<sequence>MKKLKIAIIGGGIIGVTTGLAIQQHLDDHIEMITIFSDQWTPNTTGDVSAGLIYPYFAAPDTPVERMERILIESFRFFNQLIQDPQSSHFGVSYLTLFELFNNNDDANGGLPIASHELPLIRQLNPNEIQRLFPTIQQQYQHCNLLRSARGQVMRVKAPWIRHGILADDWYILPQIDCV</sequence>
<evidence type="ECO:0000259" key="7">
    <source>
        <dbReference type="Pfam" id="PF01266"/>
    </source>
</evidence>
<dbReference type="GO" id="GO:0071949">
    <property type="term" value="F:FAD binding"/>
    <property type="evidence" value="ECO:0007669"/>
    <property type="project" value="InterPro"/>
</dbReference>
<comment type="similarity">
    <text evidence="3">Belongs to the DAMOX/DASOX family.</text>
</comment>
<dbReference type="Gene3D" id="3.40.50.720">
    <property type="entry name" value="NAD(P)-binding Rossmann-like Domain"/>
    <property type="match status" value="1"/>
</dbReference>
<keyword evidence="5" id="KW-0274">FAD</keyword>
<dbReference type="SUPFAM" id="SSF51971">
    <property type="entry name" value="Nucleotide-binding domain"/>
    <property type="match status" value="1"/>
</dbReference>
<dbReference type="PANTHER" id="PTHR11530">
    <property type="entry name" value="D-AMINO ACID OXIDASE"/>
    <property type="match status" value="1"/>
</dbReference>
<evidence type="ECO:0000256" key="1">
    <source>
        <dbReference type="ARBA" id="ARBA00001974"/>
    </source>
</evidence>
<name>A0A1Y3ASH4_EURMA</name>
<keyword evidence="9" id="KW-1185">Reference proteome</keyword>
<feature type="non-terminal residue" evidence="8">
    <location>
        <position position="179"/>
    </location>
</feature>
<accession>A0A1Y3ASH4</accession>
<evidence type="ECO:0000256" key="6">
    <source>
        <dbReference type="ARBA" id="ARBA00023002"/>
    </source>
</evidence>
<dbReference type="GO" id="GO:0003884">
    <property type="term" value="F:D-amino-acid oxidase activity"/>
    <property type="evidence" value="ECO:0007669"/>
    <property type="project" value="InterPro"/>
</dbReference>
<organism evidence="8 9">
    <name type="scientific">Euroglyphus maynei</name>
    <name type="common">Mayne's house dust mite</name>
    <dbReference type="NCBI Taxonomy" id="6958"/>
    <lineage>
        <taxon>Eukaryota</taxon>
        <taxon>Metazoa</taxon>
        <taxon>Ecdysozoa</taxon>
        <taxon>Arthropoda</taxon>
        <taxon>Chelicerata</taxon>
        <taxon>Arachnida</taxon>
        <taxon>Acari</taxon>
        <taxon>Acariformes</taxon>
        <taxon>Sarcoptiformes</taxon>
        <taxon>Astigmata</taxon>
        <taxon>Psoroptidia</taxon>
        <taxon>Analgoidea</taxon>
        <taxon>Pyroglyphidae</taxon>
        <taxon>Pyroglyphinae</taxon>
        <taxon>Euroglyphus</taxon>
    </lineage>
</organism>
<evidence type="ECO:0000256" key="3">
    <source>
        <dbReference type="ARBA" id="ARBA00006730"/>
    </source>
</evidence>
<dbReference type="InterPro" id="IPR023209">
    <property type="entry name" value="DAO"/>
</dbReference>
<dbReference type="Proteomes" id="UP000194236">
    <property type="component" value="Unassembled WGS sequence"/>
</dbReference>
<evidence type="ECO:0000313" key="9">
    <source>
        <dbReference type="Proteomes" id="UP000194236"/>
    </source>
</evidence>
<dbReference type="GO" id="GO:0005782">
    <property type="term" value="C:peroxisomal matrix"/>
    <property type="evidence" value="ECO:0007669"/>
    <property type="project" value="UniProtKB-SubCell"/>
</dbReference>
<dbReference type="OrthoDB" id="2015447at2759"/>
<evidence type="ECO:0000256" key="4">
    <source>
        <dbReference type="ARBA" id="ARBA00022630"/>
    </source>
</evidence>
<dbReference type="EMBL" id="MUJZ01061274">
    <property type="protein sequence ID" value="OTF71410.1"/>
    <property type="molecule type" value="Genomic_DNA"/>
</dbReference>
<proteinExistence type="inferred from homology"/>
<dbReference type="Pfam" id="PF01266">
    <property type="entry name" value="DAO"/>
    <property type="match status" value="1"/>
</dbReference>
<dbReference type="InterPro" id="IPR006076">
    <property type="entry name" value="FAD-dep_OxRdtase"/>
</dbReference>
<comment type="caution">
    <text evidence="8">The sequence shown here is derived from an EMBL/GenBank/DDBJ whole genome shotgun (WGS) entry which is preliminary data.</text>
</comment>
<comment type="cofactor">
    <cofactor evidence="1">
        <name>FAD</name>
        <dbReference type="ChEBI" id="CHEBI:57692"/>
    </cofactor>
</comment>
<evidence type="ECO:0000256" key="5">
    <source>
        <dbReference type="ARBA" id="ARBA00022827"/>
    </source>
</evidence>
<keyword evidence="6" id="KW-0560">Oxidoreductase</keyword>
<keyword evidence="4" id="KW-0285">Flavoprotein</keyword>
<gene>
    <name evidence="8" type="ORF">BLA29_009372</name>
</gene>
<feature type="domain" description="FAD dependent oxidoreductase" evidence="7">
    <location>
        <begin position="5"/>
        <end position="141"/>
    </location>
</feature>
<comment type="subcellular location">
    <subcellularLocation>
        <location evidence="2">Peroxisome matrix</location>
    </subcellularLocation>
</comment>
<reference evidence="8 9" key="1">
    <citation type="submission" date="2017-03" db="EMBL/GenBank/DDBJ databases">
        <title>Genome Survey of Euroglyphus maynei.</title>
        <authorList>
            <person name="Arlian L.G."/>
            <person name="Morgan M.S."/>
            <person name="Rider S.D."/>
        </authorList>
    </citation>
    <scope>NUCLEOTIDE SEQUENCE [LARGE SCALE GENOMIC DNA]</scope>
    <source>
        <strain evidence="8">Arlian Lab</strain>
        <tissue evidence="8">Whole body</tissue>
    </source>
</reference>